<accession>A0AAV4C8T5</accession>
<dbReference type="EMBL" id="BLXT01006003">
    <property type="protein sequence ID" value="GFO28085.1"/>
    <property type="molecule type" value="Genomic_DNA"/>
</dbReference>
<reference evidence="1 2" key="1">
    <citation type="journal article" date="2021" name="Elife">
        <title>Chloroplast acquisition without the gene transfer in kleptoplastic sea slugs, Plakobranchus ocellatus.</title>
        <authorList>
            <person name="Maeda T."/>
            <person name="Takahashi S."/>
            <person name="Yoshida T."/>
            <person name="Shimamura S."/>
            <person name="Takaki Y."/>
            <person name="Nagai Y."/>
            <person name="Toyoda A."/>
            <person name="Suzuki Y."/>
            <person name="Arimoto A."/>
            <person name="Ishii H."/>
            <person name="Satoh N."/>
            <person name="Nishiyama T."/>
            <person name="Hasebe M."/>
            <person name="Maruyama T."/>
            <person name="Minagawa J."/>
            <person name="Obokata J."/>
            <person name="Shigenobu S."/>
        </authorList>
    </citation>
    <scope>NUCLEOTIDE SEQUENCE [LARGE SCALE GENOMIC DNA]</scope>
</reference>
<dbReference type="AlphaFoldDB" id="A0AAV4C8T5"/>
<dbReference type="Proteomes" id="UP000735302">
    <property type="component" value="Unassembled WGS sequence"/>
</dbReference>
<keyword evidence="2" id="KW-1185">Reference proteome</keyword>
<sequence length="82" mass="9299">MRAEPGHSDFGTLIVLATPIAPDDDLLYLWKQLLLSFEVLVMQESKHKAAQRCIVDGSRHAVASGLYQEMKSPWEEQSHDMM</sequence>
<organism evidence="1 2">
    <name type="scientific">Plakobranchus ocellatus</name>
    <dbReference type="NCBI Taxonomy" id="259542"/>
    <lineage>
        <taxon>Eukaryota</taxon>
        <taxon>Metazoa</taxon>
        <taxon>Spiralia</taxon>
        <taxon>Lophotrochozoa</taxon>
        <taxon>Mollusca</taxon>
        <taxon>Gastropoda</taxon>
        <taxon>Heterobranchia</taxon>
        <taxon>Euthyneura</taxon>
        <taxon>Panpulmonata</taxon>
        <taxon>Sacoglossa</taxon>
        <taxon>Placobranchoidea</taxon>
        <taxon>Plakobranchidae</taxon>
        <taxon>Plakobranchus</taxon>
    </lineage>
</organism>
<name>A0AAV4C8T5_9GAST</name>
<evidence type="ECO:0000313" key="2">
    <source>
        <dbReference type="Proteomes" id="UP000735302"/>
    </source>
</evidence>
<protein>
    <submittedName>
        <fullName evidence="1">Uncharacterized protein</fullName>
    </submittedName>
</protein>
<comment type="caution">
    <text evidence="1">The sequence shown here is derived from an EMBL/GenBank/DDBJ whole genome shotgun (WGS) entry which is preliminary data.</text>
</comment>
<gene>
    <name evidence="1" type="ORF">PoB_005459000</name>
</gene>
<proteinExistence type="predicted"/>
<evidence type="ECO:0000313" key="1">
    <source>
        <dbReference type="EMBL" id="GFO28085.1"/>
    </source>
</evidence>